<dbReference type="Gene3D" id="3.30.300.30">
    <property type="match status" value="1"/>
</dbReference>
<keyword evidence="4" id="KW-1185">Reference proteome</keyword>
<accession>A0A9E7C6U1</accession>
<dbReference type="PANTHER" id="PTHR43767">
    <property type="entry name" value="LONG-CHAIN-FATTY-ACID--COA LIGASE"/>
    <property type="match status" value="1"/>
</dbReference>
<evidence type="ECO:0000259" key="1">
    <source>
        <dbReference type="Pfam" id="PF00501"/>
    </source>
</evidence>
<evidence type="ECO:0000313" key="4">
    <source>
        <dbReference type="Proteomes" id="UP001162834"/>
    </source>
</evidence>
<dbReference type="InterPro" id="IPR000873">
    <property type="entry name" value="AMP-dep_synth/lig_dom"/>
</dbReference>
<dbReference type="InterPro" id="IPR025110">
    <property type="entry name" value="AMP-bd_C"/>
</dbReference>
<evidence type="ECO:0000313" key="3">
    <source>
        <dbReference type="EMBL" id="UGS38982.1"/>
    </source>
</evidence>
<name>A0A9E7C6U1_9ACTN</name>
<keyword evidence="3" id="KW-0436">Ligase</keyword>
<feature type="domain" description="AMP-binding enzyme C-terminal" evidence="2">
    <location>
        <begin position="457"/>
        <end position="532"/>
    </location>
</feature>
<dbReference type="InterPro" id="IPR020845">
    <property type="entry name" value="AMP-binding_CS"/>
</dbReference>
<dbReference type="EMBL" id="CP087164">
    <property type="protein sequence ID" value="UGS38982.1"/>
    <property type="molecule type" value="Genomic_DNA"/>
</dbReference>
<dbReference type="EC" id="6.2.1.3" evidence="3"/>
<dbReference type="InterPro" id="IPR050237">
    <property type="entry name" value="ATP-dep_AMP-bd_enzyme"/>
</dbReference>
<reference evidence="3" key="1">
    <citation type="journal article" date="2022" name="Int. J. Syst. Evol. Microbiol.">
        <title>Pseudomonas aegrilactucae sp. nov. and Pseudomonas morbosilactucae sp. nov., pathogens causing bacterial rot of lettuce in Japan.</title>
        <authorList>
            <person name="Sawada H."/>
            <person name="Fujikawa T."/>
            <person name="Satou M."/>
        </authorList>
    </citation>
    <scope>NUCLEOTIDE SEQUENCE</scope>
    <source>
        <strain evidence="3">0166_1</strain>
    </source>
</reference>
<dbReference type="InterPro" id="IPR042099">
    <property type="entry name" value="ANL_N_sf"/>
</dbReference>
<sequence>MAAYDRHVPAEIVPSYRNALELYERSGGRDGADAALHYFDATISVAAARECAVALAAALRDDYGIAAGDRVALMMQNIPQFAMTLHAIWLAGAVPVCINVMAKRGELLHYFGDSEARAVVCLESLYAVVGDVVGETPIEQVITVCELDFLESVPAMLATHRRLECPGAVTFASLVERHRGTRLEPADPEPDALALLAYTSGTTGPPKAAEITHAALVQTAETYRVWWQLGPGDVTVAMAPLFHITGIAGHLCASRAAGIPMVLFYRFEAAEMLRLIERWRGTWIIGPTTAFLAMMSEATFATRDISSLVKVATGGAPVHPGVVERYEKATGVYIHNTYGMTESSGPTHMTPLGRRAPVDPVSGALAVGVPVCGTDAKIADPEDGSELPAGEVGEILMRGSQVVRRYWRDAAASRQTVRDGWLHSGDLGRRDDDGWFFVIDRLKDIINASGFKVWPREVEDVLHRHPGVAEACVVGAPDDYRGETVLAYVTLREPGAATPAELIAFSREQLAVYKCPSEVHVVNVIPKTASGKVLRRELRARGRAPHADPSDRK</sequence>
<dbReference type="PANTHER" id="PTHR43767:SF1">
    <property type="entry name" value="NONRIBOSOMAL PEPTIDE SYNTHASE PES1 (EUROFUNG)-RELATED"/>
    <property type="match status" value="1"/>
</dbReference>
<proteinExistence type="predicted"/>
<dbReference type="Pfam" id="PF00501">
    <property type="entry name" value="AMP-binding"/>
    <property type="match status" value="1"/>
</dbReference>
<dbReference type="PROSITE" id="PS00455">
    <property type="entry name" value="AMP_BINDING"/>
    <property type="match status" value="1"/>
</dbReference>
<dbReference type="InterPro" id="IPR045851">
    <property type="entry name" value="AMP-bd_C_sf"/>
</dbReference>
<gene>
    <name evidence="3" type="primary">fadD_2</name>
    <name evidence="3" type="ORF">DSM104329_05414</name>
</gene>
<dbReference type="AlphaFoldDB" id="A0A9E7C6U1"/>
<dbReference type="Proteomes" id="UP001162834">
    <property type="component" value="Chromosome"/>
</dbReference>
<dbReference type="Gene3D" id="3.40.50.12780">
    <property type="entry name" value="N-terminal domain of ligase-like"/>
    <property type="match status" value="1"/>
</dbReference>
<evidence type="ECO:0000259" key="2">
    <source>
        <dbReference type="Pfam" id="PF13193"/>
    </source>
</evidence>
<protein>
    <submittedName>
        <fullName evidence="3">Long-chain-fatty-acid--CoA ligase</fullName>
        <ecNumber evidence="3">6.2.1.3</ecNumber>
    </submittedName>
</protein>
<dbReference type="SUPFAM" id="SSF56801">
    <property type="entry name" value="Acetyl-CoA synthetase-like"/>
    <property type="match status" value="1"/>
</dbReference>
<dbReference type="Pfam" id="PF13193">
    <property type="entry name" value="AMP-binding_C"/>
    <property type="match status" value="1"/>
</dbReference>
<organism evidence="3 4">
    <name type="scientific">Capillimicrobium parvum</name>
    <dbReference type="NCBI Taxonomy" id="2884022"/>
    <lineage>
        <taxon>Bacteria</taxon>
        <taxon>Bacillati</taxon>
        <taxon>Actinomycetota</taxon>
        <taxon>Thermoleophilia</taxon>
        <taxon>Solirubrobacterales</taxon>
        <taxon>Capillimicrobiaceae</taxon>
        <taxon>Capillimicrobium</taxon>
    </lineage>
</organism>
<dbReference type="GO" id="GO:0004467">
    <property type="term" value="F:long-chain fatty acid-CoA ligase activity"/>
    <property type="evidence" value="ECO:0007669"/>
    <property type="project" value="UniProtKB-EC"/>
</dbReference>
<dbReference type="KEGG" id="sbae:DSM104329_05414"/>
<feature type="domain" description="AMP-dependent synthetase/ligase" evidence="1">
    <location>
        <begin position="26"/>
        <end position="407"/>
    </location>
</feature>